<dbReference type="InterPro" id="IPR029044">
    <property type="entry name" value="Nucleotide-diphossugar_trans"/>
</dbReference>
<dbReference type="Pfam" id="PF00535">
    <property type="entry name" value="Glycos_transf_2"/>
    <property type="match status" value="1"/>
</dbReference>
<evidence type="ECO:0000313" key="3">
    <source>
        <dbReference type="Proteomes" id="UP000216961"/>
    </source>
</evidence>
<reference evidence="2 3" key="1">
    <citation type="submission" date="2017-07" db="EMBL/GenBank/DDBJ databases">
        <title>Isolation and whole genome analysis of endospore-forming bacteria from heroin.</title>
        <authorList>
            <person name="Kalinowski J."/>
            <person name="Ahrens B."/>
            <person name="Al-Dilaimi A."/>
            <person name="Winkler A."/>
            <person name="Wibberg D."/>
            <person name="Schleenbecker U."/>
            <person name="Ruckert C."/>
            <person name="Wolfel R."/>
            <person name="Grass G."/>
        </authorList>
    </citation>
    <scope>NUCLEOTIDE SEQUENCE [LARGE SCALE GENOMIC DNA]</scope>
    <source>
        <strain evidence="2 3">7521-2</strain>
    </source>
</reference>
<protein>
    <recommendedName>
        <fullName evidence="1">Glycosyltransferase 2-like domain-containing protein</fullName>
    </recommendedName>
</protein>
<feature type="domain" description="Glycosyltransferase 2-like" evidence="1">
    <location>
        <begin position="43"/>
        <end position="164"/>
    </location>
</feature>
<proteinExistence type="predicted"/>
<dbReference type="InterPro" id="IPR001173">
    <property type="entry name" value="Glyco_trans_2-like"/>
</dbReference>
<sequence>MSSYTYSLNEELNKKKWDFKKKEYIKCFEKAERQTIINNPRISIVIISWRRHPDTIKNIQILQKQRCHNFELIFVNNGESDEEFIEVIPFVDTYIKLNKNTGAYLARNVGAVFANGPILLFLEDDGIPDIQLVESHLLTFEVYDVICVRGVYLPKINNNILNTKQNHYYHGNKFFPSYIDLEGNASINAESFYRVGGWDDNITFGHGGPDLSIRLLEYEPDMKKQIYSPISIIFHDYANNEEHLQKKLEKQRISKDRLKGKHKNWESLLFNWRNLYQLEQKVLPKITKRTGAWEEVEILKKKIFNRNEEFLMDDFNDYFFYLEDTDISVLLKGISYGNICIFGAGELGKLTYSFLKGLGIKIKNFYDNNPNHWDSFIENVVINDPSQISFNEDFIIIASSWYREISFQLESKGYKRGENFLIVNK</sequence>
<dbReference type="InterPro" id="IPR050834">
    <property type="entry name" value="Glycosyltransf_2"/>
</dbReference>
<dbReference type="Gene3D" id="3.90.550.10">
    <property type="entry name" value="Spore Coat Polysaccharide Biosynthesis Protein SpsA, Chain A"/>
    <property type="match status" value="1"/>
</dbReference>
<dbReference type="Proteomes" id="UP000216961">
    <property type="component" value="Unassembled WGS sequence"/>
</dbReference>
<gene>
    <name evidence="2" type="ORF">CHH57_10995</name>
</gene>
<accession>A0AA91TRU0</accession>
<dbReference type="RefSeq" id="WP_095330275.1">
    <property type="nucleotide sequence ID" value="NZ_NPBQ01000070.1"/>
</dbReference>
<dbReference type="CDD" id="cd00761">
    <property type="entry name" value="Glyco_tranf_GTA_type"/>
    <property type="match status" value="1"/>
</dbReference>
<evidence type="ECO:0000313" key="2">
    <source>
        <dbReference type="EMBL" id="PAD83068.1"/>
    </source>
</evidence>
<name>A0AA91TRU0_NIACI</name>
<dbReference type="AlphaFoldDB" id="A0AA91TRU0"/>
<evidence type="ECO:0000259" key="1">
    <source>
        <dbReference type="Pfam" id="PF00535"/>
    </source>
</evidence>
<dbReference type="SUPFAM" id="SSF53448">
    <property type="entry name" value="Nucleotide-diphospho-sugar transferases"/>
    <property type="match status" value="1"/>
</dbReference>
<dbReference type="PANTHER" id="PTHR43685">
    <property type="entry name" value="GLYCOSYLTRANSFERASE"/>
    <property type="match status" value="1"/>
</dbReference>
<dbReference type="EMBL" id="NPBQ01000070">
    <property type="protein sequence ID" value="PAD83068.1"/>
    <property type="molecule type" value="Genomic_DNA"/>
</dbReference>
<comment type="caution">
    <text evidence="2">The sequence shown here is derived from an EMBL/GenBank/DDBJ whole genome shotgun (WGS) entry which is preliminary data.</text>
</comment>
<dbReference type="PANTHER" id="PTHR43685:SF3">
    <property type="entry name" value="SLR2126 PROTEIN"/>
    <property type="match status" value="1"/>
</dbReference>
<organism evidence="2 3">
    <name type="scientific">Niallia circulans</name>
    <name type="common">Bacillus circulans</name>
    <dbReference type="NCBI Taxonomy" id="1397"/>
    <lineage>
        <taxon>Bacteria</taxon>
        <taxon>Bacillati</taxon>
        <taxon>Bacillota</taxon>
        <taxon>Bacilli</taxon>
        <taxon>Bacillales</taxon>
        <taxon>Bacillaceae</taxon>
        <taxon>Niallia</taxon>
    </lineage>
</organism>